<dbReference type="InterPro" id="IPR008906">
    <property type="entry name" value="HATC_C_dom"/>
</dbReference>
<dbReference type="InterPro" id="IPR007021">
    <property type="entry name" value="DUF659"/>
</dbReference>
<dbReference type="EMBL" id="QZWG01000003">
    <property type="protein sequence ID" value="RZC19963.1"/>
    <property type="molecule type" value="Genomic_DNA"/>
</dbReference>
<dbReference type="Pfam" id="PF04937">
    <property type="entry name" value="DUF659"/>
    <property type="match status" value="1"/>
</dbReference>
<evidence type="ECO:0008006" key="6">
    <source>
        <dbReference type="Google" id="ProtNLM"/>
    </source>
</evidence>
<accession>A0A445L9Q4</accession>
<comment type="caution">
    <text evidence="4">The sequence shown here is derived from an EMBL/GenBank/DDBJ whole genome shotgun (WGS) entry which is preliminary data.</text>
</comment>
<sequence>MGTSVAERFHVAVAQGGAAQVFRIFPISCEDSHDWGSIIFNPSAVAALHTCDACILRFVLVTSFRLCSVLATASVPTTLVKDFRGVFNWMFKPTGDKVDVSWNWNNLKDKNNRKSVTCDFCQKTSTGGISGARRHQLQIKGDVGSCKKVSEDVKLEMIYAYEKKIAEIAAYTEATQEEDDEEEDGIQEIARLKSGKRPLTTSNETSSTASKKRTTNKKGPLDFLFSKQPEESIKLGKTMRQTSAIGTYGPHLKPPSYHELRVPLFKKELEYTKGLLTGHEEKRIKYGCSIMSDGWTDRKNRTLIDFLANCSLGTQFVRSVDASEYMKTAMDKAKEVIQRAFNNNEGKYKDILAIIDKRWDCQLHHPLHAADYYLNPKFFYTNPNIYNDNEVVDGLYKCIDRLSEDDNFVIEVHKQLLVYKRARERFGMTVAMKARTEISPIEWWKLCGGKTPHLQTIAIKILSLTCSSSGCERNWSTFEHIHSKKRSRLEHQKLQDLVYVKYNQTLLDRFECHDVIHPIALNDIDDNNEWLLGELEGEEAVNDLVFDDDDDLN</sequence>
<dbReference type="SUPFAM" id="SSF53098">
    <property type="entry name" value="Ribonuclease H-like"/>
    <property type="match status" value="1"/>
</dbReference>
<keyword evidence="5" id="KW-1185">Reference proteome</keyword>
<evidence type="ECO:0000259" key="3">
    <source>
        <dbReference type="Pfam" id="PF05699"/>
    </source>
</evidence>
<dbReference type="Proteomes" id="UP000289340">
    <property type="component" value="Chromosome 3"/>
</dbReference>
<feature type="region of interest" description="Disordered" evidence="1">
    <location>
        <begin position="190"/>
        <end position="222"/>
    </location>
</feature>
<evidence type="ECO:0000313" key="5">
    <source>
        <dbReference type="Proteomes" id="UP000289340"/>
    </source>
</evidence>
<dbReference type="AlphaFoldDB" id="A0A445L9Q4"/>
<reference evidence="4 5" key="1">
    <citation type="submission" date="2018-09" db="EMBL/GenBank/DDBJ databases">
        <title>A high-quality reference genome of wild soybean provides a powerful tool to mine soybean genomes.</title>
        <authorList>
            <person name="Xie M."/>
            <person name="Chung C.Y.L."/>
            <person name="Li M.-W."/>
            <person name="Wong F.-L."/>
            <person name="Chan T.-F."/>
            <person name="Lam H.-M."/>
        </authorList>
    </citation>
    <scope>NUCLEOTIDE SEQUENCE [LARGE SCALE GENOMIC DNA]</scope>
    <source>
        <strain evidence="5">cv. W05</strain>
        <tissue evidence="4">Hypocotyl of etiolated seedlings</tissue>
    </source>
</reference>
<dbReference type="Pfam" id="PF05699">
    <property type="entry name" value="Dimer_Tnp_hAT"/>
    <property type="match status" value="1"/>
</dbReference>
<feature type="compositionally biased region" description="Polar residues" evidence="1">
    <location>
        <begin position="199"/>
        <end position="209"/>
    </location>
</feature>
<dbReference type="InterPro" id="IPR012337">
    <property type="entry name" value="RNaseH-like_sf"/>
</dbReference>
<evidence type="ECO:0000256" key="1">
    <source>
        <dbReference type="SAM" id="MobiDB-lite"/>
    </source>
</evidence>
<protein>
    <recommendedName>
        <fullName evidence="6">BED-type domain-containing protein</fullName>
    </recommendedName>
</protein>
<organism evidence="4 5">
    <name type="scientific">Glycine soja</name>
    <name type="common">Wild soybean</name>
    <dbReference type="NCBI Taxonomy" id="3848"/>
    <lineage>
        <taxon>Eukaryota</taxon>
        <taxon>Viridiplantae</taxon>
        <taxon>Streptophyta</taxon>
        <taxon>Embryophyta</taxon>
        <taxon>Tracheophyta</taxon>
        <taxon>Spermatophyta</taxon>
        <taxon>Magnoliopsida</taxon>
        <taxon>eudicotyledons</taxon>
        <taxon>Gunneridae</taxon>
        <taxon>Pentapetalae</taxon>
        <taxon>rosids</taxon>
        <taxon>fabids</taxon>
        <taxon>Fabales</taxon>
        <taxon>Fabaceae</taxon>
        <taxon>Papilionoideae</taxon>
        <taxon>50 kb inversion clade</taxon>
        <taxon>NPAAA clade</taxon>
        <taxon>indigoferoid/millettioid clade</taxon>
        <taxon>Phaseoleae</taxon>
        <taxon>Glycine</taxon>
        <taxon>Glycine subgen. Soja</taxon>
    </lineage>
</organism>
<gene>
    <name evidence="4" type="ORF">D0Y65_006701</name>
</gene>
<dbReference type="PANTHER" id="PTHR32166">
    <property type="entry name" value="OSJNBA0013A04.12 PROTEIN"/>
    <property type="match status" value="1"/>
</dbReference>
<dbReference type="GO" id="GO:0046983">
    <property type="term" value="F:protein dimerization activity"/>
    <property type="evidence" value="ECO:0007669"/>
    <property type="project" value="InterPro"/>
</dbReference>
<dbReference type="PANTHER" id="PTHR32166:SF74">
    <property type="entry name" value="OS05G0256350 PROTEIN"/>
    <property type="match status" value="1"/>
</dbReference>
<feature type="domain" description="HAT C-terminal dimerisation" evidence="3">
    <location>
        <begin position="433"/>
        <end position="503"/>
    </location>
</feature>
<evidence type="ECO:0000313" key="4">
    <source>
        <dbReference type="EMBL" id="RZC19963.1"/>
    </source>
</evidence>
<evidence type="ECO:0000259" key="2">
    <source>
        <dbReference type="Pfam" id="PF04937"/>
    </source>
</evidence>
<feature type="domain" description="DUF659" evidence="2">
    <location>
        <begin position="255"/>
        <end position="330"/>
    </location>
</feature>
<name>A0A445L9Q4_GLYSO</name>
<proteinExistence type="predicted"/>